<protein>
    <submittedName>
        <fullName evidence="3">Uncharacterized protein</fullName>
    </submittedName>
</protein>
<dbReference type="Proteomes" id="UP000823935">
    <property type="component" value="Unassembled WGS sequence"/>
</dbReference>
<keyword evidence="2" id="KW-0732">Signal</keyword>
<evidence type="ECO:0000313" key="3">
    <source>
        <dbReference type="EMBL" id="HIS32407.1"/>
    </source>
</evidence>
<dbReference type="AlphaFoldDB" id="A0A9D1EUN8"/>
<evidence type="ECO:0000256" key="2">
    <source>
        <dbReference type="SAM" id="SignalP"/>
    </source>
</evidence>
<evidence type="ECO:0000256" key="1">
    <source>
        <dbReference type="SAM" id="MobiDB-lite"/>
    </source>
</evidence>
<name>A0A9D1EUN8_9FIRM</name>
<evidence type="ECO:0000313" key="4">
    <source>
        <dbReference type="Proteomes" id="UP000823935"/>
    </source>
</evidence>
<feature type="region of interest" description="Disordered" evidence="1">
    <location>
        <begin position="121"/>
        <end position="182"/>
    </location>
</feature>
<sequence>MMKKRVRCLTGILLCCGLLSTTAAAAEVSGPESFQGELRLTLEETNIADLAMFGDMGLALSIREDGSLGELVGSITGSGTNLLTGRVVQDGEEVLFLLPELTETVFSLNMAEYGEMMEKMQENALEESESQEGGSQSQGKSPSLNPFEIEGNGETGESEPETDAAVPDTEAAAPDSSQSADLASVDWEAIGERYMEYCEPVFTDLSENIEEETLEPEEFTINDEVVSCTGSAVTISEADMLRVVDATVDFALTDRECRDLLQQMGAGDLSDSQTRMDIRTEAYNSAAMILSDLRMEYYETPWGETAAYCAEMLPQNAEEAGFTMLYRNKGGDNSGDNFDWQYSVTQSGEFSELYFSRNIQRSDDETVYDLYGEMTLPDASTSSFSCALSRDSGSGDYTLSLGTFLDNVSQVTISAYGNYTEKSTKNVLSCDNLTILSGTDYVQLSGELSWGRLQSGISYEADVDNMLNLLDEDAQSRLEEEGGKIGLRAQQILMGYFLQYHPEVFEGMMESE</sequence>
<proteinExistence type="predicted"/>
<reference evidence="3" key="1">
    <citation type="submission" date="2020-10" db="EMBL/GenBank/DDBJ databases">
        <authorList>
            <person name="Gilroy R."/>
        </authorList>
    </citation>
    <scope>NUCLEOTIDE SEQUENCE</scope>
    <source>
        <strain evidence="3">CHK190-19873</strain>
    </source>
</reference>
<gene>
    <name evidence="3" type="ORF">IAB44_12820</name>
</gene>
<reference evidence="3" key="2">
    <citation type="journal article" date="2021" name="PeerJ">
        <title>Extensive microbial diversity within the chicken gut microbiome revealed by metagenomics and culture.</title>
        <authorList>
            <person name="Gilroy R."/>
            <person name="Ravi A."/>
            <person name="Getino M."/>
            <person name="Pursley I."/>
            <person name="Horton D.L."/>
            <person name="Alikhan N.F."/>
            <person name="Baker D."/>
            <person name="Gharbi K."/>
            <person name="Hall N."/>
            <person name="Watson M."/>
            <person name="Adriaenssens E.M."/>
            <person name="Foster-Nyarko E."/>
            <person name="Jarju S."/>
            <person name="Secka A."/>
            <person name="Antonio M."/>
            <person name="Oren A."/>
            <person name="Chaudhuri R.R."/>
            <person name="La Ragione R."/>
            <person name="Hildebrand F."/>
            <person name="Pallen M.J."/>
        </authorList>
    </citation>
    <scope>NUCLEOTIDE SEQUENCE</scope>
    <source>
        <strain evidence="3">CHK190-19873</strain>
    </source>
</reference>
<dbReference type="EMBL" id="DVIQ01000079">
    <property type="protein sequence ID" value="HIS32407.1"/>
    <property type="molecule type" value="Genomic_DNA"/>
</dbReference>
<feature type="chain" id="PRO_5039708504" evidence="2">
    <location>
        <begin position="26"/>
        <end position="512"/>
    </location>
</feature>
<accession>A0A9D1EUN8</accession>
<organism evidence="3 4">
    <name type="scientific">Candidatus Limivivens intestinipullorum</name>
    <dbReference type="NCBI Taxonomy" id="2840858"/>
    <lineage>
        <taxon>Bacteria</taxon>
        <taxon>Bacillati</taxon>
        <taxon>Bacillota</taxon>
        <taxon>Clostridia</taxon>
        <taxon>Lachnospirales</taxon>
        <taxon>Lachnospiraceae</taxon>
        <taxon>Lachnospiraceae incertae sedis</taxon>
        <taxon>Candidatus Limivivens</taxon>
    </lineage>
</organism>
<comment type="caution">
    <text evidence="3">The sequence shown here is derived from an EMBL/GenBank/DDBJ whole genome shotgun (WGS) entry which is preliminary data.</text>
</comment>
<feature type="signal peptide" evidence="2">
    <location>
        <begin position="1"/>
        <end position="25"/>
    </location>
</feature>